<dbReference type="PANTHER" id="PTHR12506:SF50">
    <property type="entry name" value="ZINC FINGER CCCH DOMAIN-CONTAINING PROTEIN 26"/>
    <property type="match status" value="1"/>
</dbReference>
<feature type="domain" description="C3H1-type" evidence="7">
    <location>
        <begin position="140"/>
        <end position="168"/>
    </location>
</feature>
<dbReference type="PROSITE" id="PS50103">
    <property type="entry name" value="ZF_C3H1"/>
    <property type="match status" value="5"/>
</dbReference>
<dbReference type="Gramene" id="PSS14350">
    <property type="protein sequence ID" value="PSS14350"/>
    <property type="gene ID" value="CEY00_Acc14946"/>
</dbReference>
<dbReference type="InterPro" id="IPR000571">
    <property type="entry name" value="Znf_CCCH"/>
</dbReference>
<dbReference type="AlphaFoldDB" id="A0A2R6QTB3"/>
<proteinExistence type="predicted"/>
<feature type="zinc finger region" description="C3H1-type" evidence="5">
    <location>
        <begin position="340"/>
        <end position="368"/>
    </location>
</feature>
<feature type="zinc finger region" description="C3H1-type" evidence="5">
    <location>
        <begin position="95"/>
        <end position="123"/>
    </location>
</feature>
<sequence length="449" mass="49098">MPDNHQVQSNGGVSNSSDQSVDNLEEDIMRIEIQTNDNQGSGVVGNCCTYPDRPGEPDCMYYLRTGLCGYGSKCKFHHPTSTGNGGRYSGELPERVGQPDCVFYLKTGTCKYGSACKYHHPRDKSCGKPAPLNILGLPMRQDENPCPFYMRTGLCKFGVACKFHHPQPAGAGTAFPIPGPTAHGPSSSSFVPPSGLHFVGVSALSLPRASYLPSSHVQVPQTYMPVVMSPSQSLAPTHGWNTYLCSNVKQEYMVPVSSSSVLGSDLVYNFQNQGESGSSGLMPWSPTSNPHLPERPDQPECRHFMSTGICKYGSHCKYHHPRERIAQLTSSLGPLGLPLRPGQPVCSYYSFYGLCRYGPTCKYDHPFAGYSYNYGSSLPTLSPFDASFFPYQRNPPTVPSLETSPTKPPKVTDWVRKPEATSNHHQNPDIETLENPSEQASSPPNDQSD</sequence>
<dbReference type="GO" id="GO:0003729">
    <property type="term" value="F:mRNA binding"/>
    <property type="evidence" value="ECO:0007669"/>
    <property type="project" value="TreeGrafter"/>
</dbReference>
<dbReference type="Proteomes" id="UP000241394">
    <property type="component" value="Chromosome LG13"/>
</dbReference>
<feature type="zinc finger region" description="C3H1-type" evidence="5">
    <location>
        <begin position="53"/>
        <end position="81"/>
    </location>
</feature>
<organism evidence="8 9">
    <name type="scientific">Actinidia chinensis var. chinensis</name>
    <name type="common">Chinese soft-hair kiwi</name>
    <dbReference type="NCBI Taxonomy" id="1590841"/>
    <lineage>
        <taxon>Eukaryota</taxon>
        <taxon>Viridiplantae</taxon>
        <taxon>Streptophyta</taxon>
        <taxon>Embryophyta</taxon>
        <taxon>Tracheophyta</taxon>
        <taxon>Spermatophyta</taxon>
        <taxon>Magnoliopsida</taxon>
        <taxon>eudicotyledons</taxon>
        <taxon>Gunneridae</taxon>
        <taxon>Pentapetalae</taxon>
        <taxon>asterids</taxon>
        <taxon>Ericales</taxon>
        <taxon>Actinidiaceae</taxon>
        <taxon>Actinidia</taxon>
    </lineage>
</organism>
<dbReference type="OrthoDB" id="411372at2759"/>
<reference evidence="8 9" key="1">
    <citation type="submission" date="2017-07" db="EMBL/GenBank/DDBJ databases">
        <title>An improved, manually edited Actinidia chinensis var. chinensis (kiwifruit) genome highlights the challenges associated with draft genomes and gene prediction in plants.</title>
        <authorList>
            <person name="Pilkington S."/>
            <person name="Crowhurst R."/>
            <person name="Hilario E."/>
            <person name="Nardozza S."/>
            <person name="Fraser L."/>
            <person name="Peng Y."/>
            <person name="Gunaseelan K."/>
            <person name="Simpson R."/>
            <person name="Tahir J."/>
            <person name="Deroles S."/>
            <person name="Templeton K."/>
            <person name="Luo Z."/>
            <person name="Davy M."/>
            <person name="Cheng C."/>
            <person name="Mcneilage M."/>
            <person name="Scaglione D."/>
            <person name="Liu Y."/>
            <person name="Zhang Q."/>
            <person name="Datson P."/>
            <person name="De Silva N."/>
            <person name="Gardiner S."/>
            <person name="Bassett H."/>
            <person name="Chagne D."/>
            <person name="Mccallum J."/>
            <person name="Dzierzon H."/>
            <person name="Deng C."/>
            <person name="Wang Y.-Y."/>
            <person name="Barron N."/>
            <person name="Manako K."/>
            <person name="Bowen J."/>
            <person name="Foster T."/>
            <person name="Erridge Z."/>
            <person name="Tiffin H."/>
            <person name="Waite C."/>
            <person name="Davies K."/>
            <person name="Grierson E."/>
            <person name="Laing W."/>
            <person name="Kirk R."/>
            <person name="Chen X."/>
            <person name="Wood M."/>
            <person name="Montefiori M."/>
            <person name="Brummell D."/>
            <person name="Schwinn K."/>
            <person name="Catanach A."/>
            <person name="Fullerton C."/>
            <person name="Li D."/>
            <person name="Meiyalaghan S."/>
            <person name="Nieuwenhuizen N."/>
            <person name="Read N."/>
            <person name="Prakash R."/>
            <person name="Hunter D."/>
            <person name="Zhang H."/>
            <person name="Mckenzie M."/>
            <person name="Knabel M."/>
            <person name="Harris A."/>
            <person name="Allan A."/>
            <person name="Chen A."/>
            <person name="Janssen B."/>
            <person name="Plunkett B."/>
            <person name="Dwamena C."/>
            <person name="Voogd C."/>
            <person name="Leif D."/>
            <person name="Lafferty D."/>
            <person name="Souleyre E."/>
            <person name="Varkonyi-Gasic E."/>
            <person name="Gambi F."/>
            <person name="Hanley J."/>
            <person name="Yao J.-L."/>
            <person name="Cheung J."/>
            <person name="David K."/>
            <person name="Warren B."/>
            <person name="Marsh K."/>
            <person name="Snowden K."/>
            <person name="Lin-Wang K."/>
            <person name="Brian L."/>
            <person name="Martinez-Sanchez M."/>
            <person name="Wang M."/>
            <person name="Ileperuma N."/>
            <person name="Macnee N."/>
            <person name="Campin R."/>
            <person name="Mcatee P."/>
            <person name="Drummond R."/>
            <person name="Espley R."/>
            <person name="Ireland H."/>
            <person name="Wu R."/>
            <person name="Atkinson R."/>
            <person name="Karunairetnam S."/>
            <person name="Bulley S."/>
            <person name="Chunkath S."/>
            <person name="Hanley Z."/>
            <person name="Storey R."/>
            <person name="Thrimawithana A."/>
            <person name="Thomson S."/>
            <person name="David C."/>
            <person name="Testolin R."/>
        </authorList>
    </citation>
    <scope>NUCLEOTIDE SEQUENCE [LARGE SCALE GENOMIC DNA]</scope>
    <source>
        <strain evidence="9">cv. Red5</strain>
        <tissue evidence="8">Young leaf</tissue>
    </source>
</reference>
<dbReference type="InterPro" id="IPR036855">
    <property type="entry name" value="Znf_CCCH_sf"/>
</dbReference>
<feature type="zinc finger region" description="C3H1-type" evidence="5">
    <location>
        <begin position="295"/>
        <end position="323"/>
    </location>
</feature>
<evidence type="ECO:0000313" key="9">
    <source>
        <dbReference type="Proteomes" id="UP000241394"/>
    </source>
</evidence>
<dbReference type="EMBL" id="NKQK01000013">
    <property type="protein sequence ID" value="PSS14350.1"/>
    <property type="molecule type" value="Genomic_DNA"/>
</dbReference>
<evidence type="ECO:0000256" key="3">
    <source>
        <dbReference type="ARBA" id="ARBA00022833"/>
    </source>
</evidence>
<feature type="zinc finger region" description="C3H1-type" evidence="5">
    <location>
        <begin position="140"/>
        <end position="168"/>
    </location>
</feature>
<feature type="domain" description="C3H1-type" evidence="7">
    <location>
        <begin position="295"/>
        <end position="323"/>
    </location>
</feature>
<keyword evidence="3 5" id="KW-0862">Zinc</keyword>
<feature type="domain" description="C3H1-type" evidence="7">
    <location>
        <begin position="340"/>
        <end position="368"/>
    </location>
</feature>
<dbReference type="SUPFAM" id="SSF90229">
    <property type="entry name" value="CCCH zinc finger"/>
    <property type="match status" value="5"/>
</dbReference>
<feature type="region of interest" description="Disordered" evidence="6">
    <location>
        <begin position="1"/>
        <end position="21"/>
    </location>
</feature>
<dbReference type="Gene3D" id="2.30.30.1190">
    <property type="match status" value="1"/>
</dbReference>
<evidence type="ECO:0000256" key="5">
    <source>
        <dbReference type="PROSITE-ProRule" id="PRU00723"/>
    </source>
</evidence>
<evidence type="ECO:0000256" key="4">
    <source>
        <dbReference type="ARBA" id="ARBA00023125"/>
    </source>
</evidence>
<feature type="domain" description="C3H1-type" evidence="7">
    <location>
        <begin position="95"/>
        <end position="123"/>
    </location>
</feature>
<dbReference type="InParanoid" id="A0A2R6QTB3"/>
<keyword evidence="1 5" id="KW-0479">Metal-binding</keyword>
<dbReference type="GO" id="GO:0003677">
    <property type="term" value="F:DNA binding"/>
    <property type="evidence" value="ECO:0007669"/>
    <property type="project" value="UniProtKB-KW"/>
</dbReference>
<dbReference type="Pfam" id="PF00642">
    <property type="entry name" value="zf-CCCH"/>
    <property type="match status" value="5"/>
</dbReference>
<dbReference type="GO" id="GO:0008270">
    <property type="term" value="F:zinc ion binding"/>
    <property type="evidence" value="ECO:0007669"/>
    <property type="project" value="UniProtKB-KW"/>
</dbReference>
<dbReference type="FunCoup" id="A0A2R6QTB3">
    <property type="interactions" value="365"/>
</dbReference>
<keyword evidence="2 5" id="KW-0863">Zinc-finger</keyword>
<dbReference type="Gene3D" id="4.10.1000.10">
    <property type="entry name" value="Zinc finger, CCCH-type"/>
    <property type="match status" value="2"/>
</dbReference>
<evidence type="ECO:0000259" key="7">
    <source>
        <dbReference type="PROSITE" id="PS50103"/>
    </source>
</evidence>
<dbReference type="STRING" id="1590841.A0A2R6QTB3"/>
<gene>
    <name evidence="8" type="ORF">CEY00_Acc14946</name>
</gene>
<evidence type="ECO:0000256" key="6">
    <source>
        <dbReference type="SAM" id="MobiDB-lite"/>
    </source>
</evidence>
<feature type="domain" description="C3H1-type" evidence="7">
    <location>
        <begin position="53"/>
        <end position="81"/>
    </location>
</feature>
<evidence type="ECO:0000313" key="8">
    <source>
        <dbReference type="EMBL" id="PSS14350.1"/>
    </source>
</evidence>
<dbReference type="OMA" id="WATYMGA"/>
<evidence type="ECO:0000256" key="2">
    <source>
        <dbReference type="ARBA" id="ARBA00022771"/>
    </source>
</evidence>
<feature type="compositionally biased region" description="Polar residues" evidence="6">
    <location>
        <begin position="434"/>
        <end position="449"/>
    </location>
</feature>
<feature type="region of interest" description="Disordered" evidence="6">
    <location>
        <begin position="395"/>
        <end position="449"/>
    </location>
</feature>
<keyword evidence="4" id="KW-0238">DNA-binding</keyword>
<reference evidence="9" key="2">
    <citation type="journal article" date="2018" name="BMC Genomics">
        <title>A manually annotated Actinidia chinensis var. chinensis (kiwifruit) genome highlights the challenges associated with draft genomes and gene prediction in plants.</title>
        <authorList>
            <person name="Pilkington S.M."/>
            <person name="Crowhurst R."/>
            <person name="Hilario E."/>
            <person name="Nardozza S."/>
            <person name="Fraser L."/>
            <person name="Peng Y."/>
            <person name="Gunaseelan K."/>
            <person name="Simpson R."/>
            <person name="Tahir J."/>
            <person name="Deroles S.C."/>
            <person name="Templeton K."/>
            <person name="Luo Z."/>
            <person name="Davy M."/>
            <person name="Cheng C."/>
            <person name="McNeilage M."/>
            <person name="Scaglione D."/>
            <person name="Liu Y."/>
            <person name="Zhang Q."/>
            <person name="Datson P."/>
            <person name="De Silva N."/>
            <person name="Gardiner S.E."/>
            <person name="Bassett H."/>
            <person name="Chagne D."/>
            <person name="McCallum J."/>
            <person name="Dzierzon H."/>
            <person name="Deng C."/>
            <person name="Wang Y.Y."/>
            <person name="Barron L."/>
            <person name="Manako K."/>
            <person name="Bowen J."/>
            <person name="Foster T.M."/>
            <person name="Erridge Z.A."/>
            <person name="Tiffin H."/>
            <person name="Waite C.N."/>
            <person name="Davies K.M."/>
            <person name="Grierson E.P."/>
            <person name="Laing W.A."/>
            <person name="Kirk R."/>
            <person name="Chen X."/>
            <person name="Wood M."/>
            <person name="Montefiori M."/>
            <person name="Brummell D.A."/>
            <person name="Schwinn K.E."/>
            <person name="Catanach A."/>
            <person name="Fullerton C."/>
            <person name="Li D."/>
            <person name="Meiyalaghan S."/>
            <person name="Nieuwenhuizen N."/>
            <person name="Read N."/>
            <person name="Prakash R."/>
            <person name="Hunter D."/>
            <person name="Zhang H."/>
            <person name="McKenzie M."/>
            <person name="Knabel M."/>
            <person name="Harris A."/>
            <person name="Allan A.C."/>
            <person name="Gleave A."/>
            <person name="Chen A."/>
            <person name="Janssen B.J."/>
            <person name="Plunkett B."/>
            <person name="Ampomah-Dwamena C."/>
            <person name="Voogd C."/>
            <person name="Leif D."/>
            <person name="Lafferty D."/>
            <person name="Souleyre E.J.F."/>
            <person name="Varkonyi-Gasic E."/>
            <person name="Gambi F."/>
            <person name="Hanley J."/>
            <person name="Yao J.L."/>
            <person name="Cheung J."/>
            <person name="David K.M."/>
            <person name="Warren B."/>
            <person name="Marsh K."/>
            <person name="Snowden K.C."/>
            <person name="Lin-Wang K."/>
            <person name="Brian L."/>
            <person name="Martinez-Sanchez M."/>
            <person name="Wang M."/>
            <person name="Ileperuma N."/>
            <person name="Macnee N."/>
            <person name="Campin R."/>
            <person name="McAtee P."/>
            <person name="Drummond R.S.M."/>
            <person name="Espley R.V."/>
            <person name="Ireland H.S."/>
            <person name="Wu R."/>
            <person name="Atkinson R.G."/>
            <person name="Karunairetnam S."/>
            <person name="Bulley S."/>
            <person name="Chunkath S."/>
            <person name="Hanley Z."/>
            <person name="Storey R."/>
            <person name="Thrimawithana A.H."/>
            <person name="Thomson S."/>
            <person name="David C."/>
            <person name="Testolin R."/>
            <person name="Huang H."/>
            <person name="Hellens R.P."/>
            <person name="Schaffer R.J."/>
        </authorList>
    </citation>
    <scope>NUCLEOTIDE SEQUENCE [LARGE SCALE GENOMIC DNA]</scope>
    <source>
        <strain evidence="9">cv. Red5</strain>
    </source>
</reference>
<accession>A0A2R6QTB3</accession>
<name>A0A2R6QTB3_ACTCC</name>
<dbReference type="PANTHER" id="PTHR12506">
    <property type="entry name" value="PROTEIN PHOSPHATASE RELATED"/>
    <property type="match status" value="1"/>
</dbReference>
<keyword evidence="9" id="KW-1185">Reference proteome</keyword>
<comment type="caution">
    <text evidence="8">The sequence shown here is derived from an EMBL/GenBank/DDBJ whole genome shotgun (WGS) entry which is preliminary data.</text>
</comment>
<protein>
    <submittedName>
        <fullName evidence="8">Zinc finger CCCH domain-containing protein isoform 1</fullName>
    </submittedName>
</protein>
<dbReference type="SMART" id="SM00356">
    <property type="entry name" value="ZnF_C3H1"/>
    <property type="match status" value="5"/>
</dbReference>
<evidence type="ECO:0000256" key="1">
    <source>
        <dbReference type="ARBA" id="ARBA00022723"/>
    </source>
</evidence>
<dbReference type="InterPro" id="IPR050974">
    <property type="entry name" value="Plant_ZF_CCCH"/>
</dbReference>